<keyword evidence="1" id="KW-0378">Hydrolase</keyword>
<dbReference type="Proteomes" id="UP000535491">
    <property type="component" value="Unassembled WGS sequence"/>
</dbReference>
<evidence type="ECO:0000313" key="4">
    <source>
        <dbReference type="Proteomes" id="UP000535491"/>
    </source>
</evidence>
<gene>
    <name evidence="3" type="ORF">H1191_14215</name>
</gene>
<dbReference type="AlphaFoldDB" id="A0A7W1WSX9"/>
<dbReference type="EMBL" id="JACEIQ010000015">
    <property type="protein sequence ID" value="MBA4495457.1"/>
    <property type="molecule type" value="Genomic_DNA"/>
</dbReference>
<accession>A0A7W1WSX9</accession>
<dbReference type="InterPro" id="IPR050789">
    <property type="entry name" value="Diverse_Enzym_Activities"/>
</dbReference>
<dbReference type="SUPFAM" id="SSF56601">
    <property type="entry name" value="beta-lactamase/transpeptidase-like"/>
    <property type="match status" value="1"/>
</dbReference>
<protein>
    <submittedName>
        <fullName evidence="3">Beta-lactamase family protein</fullName>
    </submittedName>
</protein>
<sequence>MRLPVRWFSLALGIFLLLSGMISILVLSKGKSGSPSLRHEDPKGLKMEGNQLKYIDKIMEDAIRDGVFSGGTVLVSRKEAIVYEKAFGFAVRYKDHQKTPADKLIRASTRTIYDIASISKIFTATAVMQLAEKKKISLDEPVSRHLPAFAANGKEKITIRQLLTHTGGLPATLPLYEVQGGRGDRIKAALSCKLVAKPGSKMIYSDISYIALGQLVEKVSGMPLQRYMKTYIFQPLDMSTGYQPPPFLKKRIAATEYQPGLQRGLVWGEVHDENAWALDGVAGHAGLFSTAEDLAKFGLAIINQGHLNGNRILKPSTVEEMTRLQTGSLPGAFRGLGWELNQEWYMGSFSGDGAYGHTGFTGTSIMIDPKRDVMIILLTNRVHPGRTGPNVSEIRKQIAETVYSSFREK</sequence>
<dbReference type="Pfam" id="PF00144">
    <property type="entry name" value="Beta-lactamase"/>
    <property type="match status" value="1"/>
</dbReference>
<dbReference type="PANTHER" id="PTHR43283:SF11">
    <property type="entry name" value="BETA-LACTAMASE-RELATED DOMAIN-CONTAINING PROTEIN"/>
    <property type="match status" value="1"/>
</dbReference>
<feature type="domain" description="Beta-lactamase-related" evidence="2">
    <location>
        <begin position="56"/>
        <end position="389"/>
    </location>
</feature>
<organism evidence="3 4">
    <name type="scientific">Paenactinomyces guangxiensis</name>
    <dbReference type="NCBI Taxonomy" id="1490290"/>
    <lineage>
        <taxon>Bacteria</taxon>
        <taxon>Bacillati</taxon>
        <taxon>Bacillota</taxon>
        <taxon>Bacilli</taxon>
        <taxon>Bacillales</taxon>
        <taxon>Thermoactinomycetaceae</taxon>
        <taxon>Paenactinomyces</taxon>
    </lineage>
</organism>
<dbReference type="GO" id="GO:0016787">
    <property type="term" value="F:hydrolase activity"/>
    <property type="evidence" value="ECO:0007669"/>
    <property type="project" value="UniProtKB-KW"/>
</dbReference>
<dbReference type="PANTHER" id="PTHR43283">
    <property type="entry name" value="BETA-LACTAMASE-RELATED"/>
    <property type="match status" value="1"/>
</dbReference>
<evidence type="ECO:0000259" key="2">
    <source>
        <dbReference type="Pfam" id="PF00144"/>
    </source>
</evidence>
<dbReference type="Gene3D" id="3.40.710.10">
    <property type="entry name" value="DD-peptidase/beta-lactamase superfamily"/>
    <property type="match status" value="1"/>
</dbReference>
<dbReference type="InterPro" id="IPR012338">
    <property type="entry name" value="Beta-lactam/transpept-like"/>
</dbReference>
<proteinExistence type="predicted"/>
<reference evidence="3 4" key="1">
    <citation type="submission" date="2020-07" db="EMBL/GenBank/DDBJ databases">
        <authorList>
            <person name="Feng H."/>
        </authorList>
    </citation>
    <scope>NUCLEOTIDE SEQUENCE [LARGE SCALE GENOMIC DNA]</scope>
    <source>
        <strain evidence="4">s-10</strain>
    </source>
</reference>
<name>A0A7W1WSX9_9BACL</name>
<dbReference type="InterPro" id="IPR001466">
    <property type="entry name" value="Beta-lactam-related"/>
</dbReference>
<dbReference type="RefSeq" id="WP_181752923.1">
    <property type="nucleotide sequence ID" value="NZ_JACEIQ010000015.1"/>
</dbReference>
<comment type="caution">
    <text evidence="3">The sequence shown here is derived from an EMBL/GenBank/DDBJ whole genome shotgun (WGS) entry which is preliminary data.</text>
</comment>
<evidence type="ECO:0000256" key="1">
    <source>
        <dbReference type="ARBA" id="ARBA00022801"/>
    </source>
</evidence>
<evidence type="ECO:0000313" key="3">
    <source>
        <dbReference type="EMBL" id="MBA4495457.1"/>
    </source>
</evidence>
<keyword evidence="4" id="KW-1185">Reference proteome</keyword>